<keyword evidence="3" id="KW-1185">Reference proteome</keyword>
<dbReference type="EMBL" id="JAUSUT010000001">
    <property type="protein sequence ID" value="MDQ0376523.1"/>
    <property type="molecule type" value="Genomic_DNA"/>
</dbReference>
<protein>
    <recommendedName>
        <fullName evidence="4">Secreted protein</fullName>
    </recommendedName>
</protein>
<dbReference type="Proteomes" id="UP001229651">
    <property type="component" value="Unassembled WGS sequence"/>
</dbReference>
<keyword evidence="1" id="KW-0732">Signal</keyword>
<proteinExistence type="predicted"/>
<dbReference type="PROSITE" id="PS51257">
    <property type="entry name" value="PROKAR_LIPOPROTEIN"/>
    <property type="match status" value="1"/>
</dbReference>
<name>A0ABU0ENA1_9PSEU</name>
<accession>A0ABU0ENA1</accession>
<gene>
    <name evidence="2" type="ORF">FB470_000517</name>
</gene>
<evidence type="ECO:0000313" key="3">
    <source>
        <dbReference type="Proteomes" id="UP001229651"/>
    </source>
</evidence>
<dbReference type="RefSeq" id="WP_306988418.1">
    <property type="nucleotide sequence ID" value="NZ_JAUSUT010000001.1"/>
</dbReference>
<feature type="signal peptide" evidence="1">
    <location>
        <begin position="1"/>
        <end position="21"/>
    </location>
</feature>
<reference evidence="2 3" key="1">
    <citation type="submission" date="2023-07" db="EMBL/GenBank/DDBJ databases">
        <title>Sequencing the genomes of 1000 actinobacteria strains.</title>
        <authorList>
            <person name="Klenk H.-P."/>
        </authorList>
    </citation>
    <scope>NUCLEOTIDE SEQUENCE [LARGE SCALE GENOMIC DNA]</scope>
    <source>
        <strain evidence="2 3">DSM 45805</strain>
    </source>
</reference>
<evidence type="ECO:0000256" key="1">
    <source>
        <dbReference type="SAM" id="SignalP"/>
    </source>
</evidence>
<organism evidence="2 3">
    <name type="scientific">Amycolatopsis thermophila</name>
    <dbReference type="NCBI Taxonomy" id="206084"/>
    <lineage>
        <taxon>Bacteria</taxon>
        <taxon>Bacillati</taxon>
        <taxon>Actinomycetota</taxon>
        <taxon>Actinomycetes</taxon>
        <taxon>Pseudonocardiales</taxon>
        <taxon>Pseudonocardiaceae</taxon>
        <taxon>Amycolatopsis</taxon>
    </lineage>
</organism>
<sequence length="92" mass="9791">MKKRTLALAAALAAVVATTTACDFTDKITEPFNDAPRSQFTDSSPADIITMPDGFSNLATKCVRGNRYTVAYHGDASYGSISVVPNDPTCTR</sequence>
<comment type="caution">
    <text evidence="2">The sequence shown here is derived from an EMBL/GenBank/DDBJ whole genome shotgun (WGS) entry which is preliminary data.</text>
</comment>
<evidence type="ECO:0000313" key="2">
    <source>
        <dbReference type="EMBL" id="MDQ0376523.1"/>
    </source>
</evidence>
<evidence type="ECO:0008006" key="4">
    <source>
        <dbReference type="Google" id="ProtNLM"/>
    </source>
</evidence>
<feature type="chain" id="PRO_5045645441" description="Secreted protein" evidence="1">
    <location>
        <begin position="22"/>
        <end position="92"/>
    </location>
</feature>